<keyword evidence="4" id="KW-1185">Reference proteome</keyword>
<proteinExistence type="inferred from homology"/>
<dbReference type="InterPro" id="IPR012910">
    <property type="entry name" value="Plug_dom"/>
</dbReference>
<comment type="caution">
    <text evidence="3">The sequence shown here is derived from an EMBL/GenBank/DDBJ whole genome shotgun (WGS) entry which is preliminary data.</text>
</comment>
<comment type="subcellular location">
    <subcellularLocation>
        <location evidence="1">Cell outer membrane</location>
        <topology evidence="1">Multi-pass membrane protein</topology>
    </subcellularLocation>
</comment>
<sequence length="148" mass="15527">MPLVSRLRPALVLAAVLAGCGSSEGVREAPDPNVVEGDEIERRDIARVEEMLRGQVAGVDVRQGEGGLIVRIRGAEDFGLSGGDPLFVIDGLPIAQGMRGVLVGINPRDVQSIRVLKNASDTALYGSRGANGVILITTMRPSAPSDDQ</sequence>
<organism evidence="3 4">
    <name type="scientific">Rubrivirga litoralis</name>
    <dbReference type="NCBI Taxonomy" id="3075598"/>
    <lineage>
        <taxon>Bacteria</taxon>
        <taxon>Pseudomonadati</taxon>
        <taxon>Rhodothermota</taxon>
        <taxon>Rhodothermia</taxon>
        <taxon>Rhodothermales</taxon>
        <taxon>Rubricoccaceae</taxon>
        <taxon>Rubrivirga</taxon>
    </lineage>
</organism>
<comment type="similarity">
    <text evidence="1">Belongs to the TonB-dependent receptor family.</text>
</comment>
<keyword evidence="1" id="KW-0813">Transport</keyword>
<evidence type="ECO:0000313" key="3">
    <source>
        <dbReference type="EMBL" id="MDT0630267.1"/>
    </source>
</evidence>
<accession>A0ABU3BLU7</accession>
<keyword evidence="1" id="KW-0472">Membrane</keyword>
<protein>
    <submittedName>
        <fullName evidence="3">TonB-dependent receptor plug domain-containing protein</fullName>
    </submittedName>
</protein>
<dbReference type="InterPro" id="IPR039426">
    <property type="entry name" value="TonB-dep_rcpt-like"/>
</dbReference>
<name>A0ABU3BLU7_9BACT</name>
<dbReference type="SUPFAM" id="SSF56935">
    <property type="entry name" value="Porins"/>
    <property type="match status" value="1"/>
</dbReference>
<gene>
    <name evidence="3" type="ORF">RM540_00765</name>
</gene>
<dbReference type="Proteomes" id="UP001267426">
    <property type="component" value="Unassembled WGS sequence"/>
</dbReference>
<reference evidence="3 4" key="1">
    <citation type="submission" date="2023-09" db="EMBL/GenBank/DDBJ databases">
        <authorList>
            <person name="Rey-Velasco X."/>
        </authorList>
    </citation>
    <scope>NUCLEOTIDE SEQUENCE [LARGE SCALE GENOMIC DNA]</scope>
    <source>
        <strain evidence="3 4">F394</strain>
    </source>
</reference>
<dbReference type="Pfam" id="PF07715">
    <property type="entry name" value="Plug"/>
    <property type="match status" value="1"/>
</dbReference>
<keyword evidence="1" id="KW-0998">Cell outer membrane</keyword>
<evidence type="ECO:0000313" key="4">
    <source>
        <dbReference type="Proteomes" id="UP001267426"/>
    </source>
</evidence>
<evidence type="ECO:0000259" key="2">
    <source>
        <dbReference type="Pfam" id="PF07715"/>
    </source>
</evidence>
<keyword evidence="1" id="KW-0812">Transmembrane</keyword>
<dbReference type="PROSITE" id="PS52016">
    <property type="entry name" value="TONB_DEPENDENT_REC_3"/>
    <property type="match status" value="1"/>
</dbReference>
<dbReference type="RefSeq" id="WP_311661259.1">
    <property type="nucleotide sequence ID" value="NZ_JAVRHT010000001.1"/>
</dbReference>
<dbReference type="NCBIfam" id="TIGR04057">
    <property type="entry name" value="SusC_RagA_signa"/>
    <property type="match status" value="1"/>
</dbReference>
<keyword evidence="3" id="KW-0675">Receptor</keyword>
<keyword evidence="1" id="KW-1134">Transmembrane beta strand</keyword>
<evidence type="ECO:0000256" key="1">
    <source>
        <dbReference type="PROSITE-ProRule" id="PRU01360"/>
    </source>
</evidence>
<dbReference type="Gene3D" id="2.170.130.10">
    <property type="entry name" value="TonB-dependent receptor, plug domain"/>
    <property type="match status" value="1"/>
</dbReference>
<dbReference type="InterPro" id="IPR023997">
    <property type="entry name" value="TonB-dep_OMP_SusC/RagA_CS"/>
</dbReference>
<dbReference type="PROSITE" id="PS51257">
    <property type="entry name" value="PROKAR_LIPOPROTEIN"/>
    <property type="match status" value="1"/>
</dbReference>
<dbReference type="EMBL" id="JAVRHT010000001">
    <property type="protein sequence ID" value="MDT0630267.1"/>
    <property type="molecule type" value="Genomic_DNA"/>
</dbReference>
<feature type="domain" description="TonB-dependent receptor plug" evidence="2">
    <location>
        <begin position="33"/>
        <end position="133"/>
    </location>
</feature>
<dbReference type="InterPro" id="IPR037066">
    <property type="entry name" value="Plug_dom_sf"/>
</dbReference>